<dbReference type="OrthoDB" id="1880051at2"/>
<accession>A0A2T0B792</accession>
<dbReference type="EMBL" id="PVXP01000095">
    <property type="protein sequence ID" value="PRR79760.1"/>
    <property type="molecule type" value="Genomic_DNA"/>
</dbReference>
<name>A0A2T0B792_9CLOT</name>
<keyword evidence="2" id="KW-1185">Reference proteome</keyword>
<dbReference type="Proteomes" id="UP000237798">
    <property type="component" value="Unassembled WGS sequence"/>
</dbReference>
<protein>
    <recommendedName>
        <fullName evidence="3">CRISPR-associated protein</fullName>
    </recommendedName>
</protein>
<dbReference type="AlphaFoldDB" id="A0A2T0B792"/>
<organism evidence="1 2">
    <name type="scientific">Clostridium luticellarii</name>
    <dbReference type="NCBI Taxonomy" id="1691940"/>
    <lineage>
        <taxon>Bacteria</taxon>
        <taxon>Bacillati</taxon>
        <taxon>Bacillota</taxon>
        <taxon>Clostridia</taxon>
        <taxon>Eubacteriales</taxon>
        <taxon>Clostridiaceae</taxon>
        <taxon>Clostridium</taxon>
    </lineage>
</organism>
<evidence type="ECO:0000313" key="1">
    <source>
        <dbReference type="EMBL" id="PRR79760.1"/>
    </source>
</evidence>
<evidence type="ECO:0008006" key="3">
    <source>
        <dbReference type="Google" id="ProtNLM"/>
    </source>
</evidence>
<sequence length="578" mass="68944">MNTKKFVKRDVFCNNGLINLKMFLDKYFKDLNCKLYRNSLIIGIPENQEQKYFNDIFKKFIDKNKIVFKTKNDRLYWNKDDKRFMYEKKYDIKAKTSPNDVKYLYKYITPSEIGIRTEKFFDEYIEFAEKNGFSESTVKSHTKFFKSGNSFKKENKCTIPVFMTQDETVQSYIDYCVKGDRLKFDSKIHQFEDGGYCFKDMLSKKDKTIDKWDALVYWFGVRVKRYYNFNYFIYYNSTDLLALQDLKTKIPINEDKIRISDKKKNIKELLTNVNFIKQLSYDDIDNTNFYISSSIAEFQLKFLMYITSCIYHLDEDYKDLDEDEVTRRKKEIFNNLKKASFVSYTQDGDMKSSLDEYCRSYRMIRFLNSLMDEKYLETTLFKYLSDLITSINLSKNTEEKINLNIERFSRNILKFADLRKVYYDVSFKTFINNKRGLGSALYCFESIYLKEIGRGEHVMKLHEISKRIGDGIGIYASNLNSVNKDGKNLLFRLRNIKNKNQMISYFKDLEFVILRNEEVGKYTKQINNNLEELFDLLESDEVENGDWEVIRDYIAIYAISKYKSINSAKELQKSKGGK</sequence>
<reference evidence="1 2" key="1">
    <citation type="submission" date="2018-03" db="EMBL/GenBank/DDBJ databases">
        <title>Genome sequence of Clostridium luticellarii DSM 29923.</title>
        <authorList>
            <person name="Poehlein A."/>
            <person name="Daniel R."/>
        </authorList>
    </citation>
    <scope>NUCLEOTIDE SEQUENCE [LARGE SCALE GENOMIC DNA]</scope>
    <source>
        <strain evidence="1 2">DSM 29923</strain>
    </source>
</reference>
<comment type="caution">
    <text evidence="1">The sequence shown here is derived from an EMBL/GenBank/DDBJ whole genome shotgun (WGS) entry which is preliminary data.</text>
</comment>
<evidence type="ECO:0000313" key="2">
    <source>
        <dbReference type="Proteomes" id="UP000237798"/>
    </source>
</evidence>
<gene>
    <name evidence="1" type="ORF">CLLU_34350</name>
</gene>
<dbReference type="RefSeq" id="WP_106010972.1">
    <property type="nucleotide sequence ID" value="NZ_PVXP01000095.1"/>
</dbReference>
<proteinExistence type="predicted"/>